<dbReference type="EMBL" id="JAPDDP010000005">
    <property type="protein sequence ID" value="MDA0179510.1"/>
    <property type="molecule type" value="Genomic_DNA"/>
</dbReference>
<keyword evidence="3" id="KW-1185">Reference proteome</keyword>
<dbReference type="InterPro" id="IPR036188">
    <property type="entry name" value="FAD/NAD-bd_sf"/>
</dbReference>
<sequence>MTASRPRRVAILGGGIAGLTAAWELTRPELGGRFQVTVYERDWRLGGKGASSRGVHGRIEEHGLHVWLGYYDNAFRLLREVYAELDRERTDPGCPIAGWRDAFIASSEVGAADRTPEGWSHWVASFTGNAHEPGVEGGATGPLAVATFVERGLRLLADFAASVRAEPSPVAAGVVLSASPHPPRQAAPDDFASVLRQAEIATLIGAVQSLRLLRAGVPADSALGARLLEFLDRTRVELLDRIRRDDDARRTWQLADLLLACLSGIVSGGLLGNPAAFAAIDRWDFRDWLARHGADRETLDSPLVRVMYDFVFAYEGGDPARPRFSAGLGVFLSYKLFFEFRGAIFWKMRAGMGDVVMAPLYQALRARGVRFAFAHRVQRLHVDRARRRIAAVSLVRHAAGLDLEPLVHVRGLPCFPSRPLPRPRESARLVAGDDYDVVVLAAALGALPEICAELIEDSPDWQAMTMLLGTVATRSLQVWTRAGEEELGWRHPGATVAGYAVPFEVYASMTHTLETEDWPDADRPRSVGYFCGVIDDRLGKQSARRRAHDDADAFLRGPVGRYWPGYREPDLVSRYTRVNVEPTERYVQSLPGTARWRLSADTSGYENLVLAGDWIDNGHNAGCVEAAVLSGLEAANTVRGRGLMEGVLGSWSRA</sequence>
<name>A0A9X3S9R0_9ACTN</name>
<reference evidence="2" key="1">
    <citation type="submission" date="2022-10" db="EMBL/GenBank/DDBJ databases">
        <title>The WGS of Solirubrobacter phytolaccae KCTC 29190.</title>
        <authorList>
            <person name="Jiang Z."/>
        </authorList>
    </citation>
    <scope>NUCLEOTIDE SEQUENCE</scope>
    <source>
        <strain evidence="2">KCTC 29190</strain>
    </source>
</reference>
<organism evidence="2 3">
    <name type="scientific">Solirubrobacter phytolaccae</name>
    <dbReference type="NCBI Taxonomy" id="1404360"/>
    <lineage>
        <taxon>Bacteria</taxon>
        <taxon>Bacillati</taxon>
        <taxon>Actinomycetota</taxon>
        <taxon>Thermoleophilia</taxon>
        <taxon>Solirubrobacterales</taxon>
        <taxon>Solirubrobacteraceae</taxon>
        <taxon>Solirubrobacter</taxon>
    </lineage>
</organism>
<dbReference type="Pfam" id="PF13450">
    <property type="entry name" value="NAD_binding_8"/>
    <property type="match status" value="1"/>
</dbReference>
<dbReference type="Proteomes" id="UP001147653">
    <property type="component" value="Unassembled WGS sequence"/>
</dbReference>
<evidence type="ECO:0000313" key="2">
    <source>
        <dbReference type="EMBL" id="MDA0179510.1"/>
    </source>
</evidence>
<dbReference type="Gene3D" id="3.50.50.60">
    <property type="entry name" value="FAD/NAD(P)-binding domain"/>
    <property type="match status" value="1"/>
</dbReference>
<proteinExistence type="predicted"/>
<gene>
    <name evidence="2" type="ORF">OJ997_04315</name>
</gene>
<dbReference type="SUPFAM" id="SSF51905">
    <property type="entry name" value="FAD/NAD(P)-binding domain"/>
    <property type="match status" value="1"/>
</dbReference>
<protein>
    <submittedName>
        <fullName evidence="2">FAD-dependent oxidoreductase</fullName>
    </submittedName>
</protein>
<feature type="domain" description="Amine oxidase" evidence="1">
    <location>
        <begin position="584"/>
        <end position="638"/>
    </location>
</feature>
<accession>A0A9X3S9R0</accession>
<dbReference type="InterPro" id="IPR002937">
    <property type="entry name" value="Amino_oxidase"/>
</dbReference>
<dbReference type="AlphaFoldDB" id="A0A9X3S9R0"/>
<dbReference type="Pfam" id="PF01593">
    <property type="entry name" value="Amino_oxidase"/>
    <property type="match status" value="1"/>
</dbReference>
<dbReference type="RefSeq" id="WP_270023795.1">
    <property type="nucleotide sequence ID" value="NZ_JAPDDP010000005.1"/>
</dbReference>
<dbReference type="InterPro" id="IPR050464">
    <property type="entry name" value="Zeta_carotene_desat/Oxidored"/>
</dbReference>
<evidence type="ECO:0000259" key="1">
    <source>
        <dbReference type="Pfam" id="PF01593"/>
    </source>
</evidence>
<evidence type="ECO:0000313" key="3">
    <source>
        <dbReference type="Proteomes" id="UP001147653"/>
    </source>
</evidence>
<dbReference type="PANTHER" id="PTHR42923:SF46">
    <property type="entry name" value="AMINE OXIDASE"/>
    <property type="match status" value="1"/>
</dbReference>
<comment type="caution">
    <text evidence="2">The sequence shown here is derived from an EMBL/GenBank/DDBJ whole genome shotgun (WGS) entry which is preliminary data.</text>
</comment>
<dbReference type="PANTHER" id="PTHR42923">
    <property type="entry name" value="PROTOPORPHYRINOGEN OXIDASE"/>
    <property type="match status" value="1"/>
</dbReference>
<dbReference type="GO" id="GO:0016491">
    <property type="term" value="F:oxidoreductase activity"/>
    <property type="evidence" value="ECO:0007669"/>
    <property type="project" value="InterPro"/>
</dbReference>